<dbReference type="SUPFAM" id="SSF47807">
    <property type="entry name" value="5' to 3' exonuclease, C-terminal subdomain"/>
    <property type="match status" value="1"/>
</dbReference>
<dbReference type="PANTHER" id="PTHR42646">
    <property type="entry name" value="FLAP ENDONUCLEASE XNI"/>
    <property type="match status" value="1"/>
</dbReference>
<dbReference type="InterPro" id="IPR002421">
    <property type="entry name" value="5-3_exonuclease"/>
</dbReference>
<dbReference type="InterPro" id="IPR020045">
    <property type="entry name" value="DNA_polI_H3TH"/>
</dbReference>
<keyword evidence="2" id="KW-0378">Hydrolase</keyword>
<dbReference type="InterPro" id="IPR020046">
    <property type="entry name" value="5-3_exonucl_a-hlix_arch_N"/>
</dbReference>
<dbReference type="SMART" id="SM00475">
    <property type="entry name" value="53EXOc"/>
    <property type="match status" value="1"/>
</dbReference>
<dbReference type="InterPro" id="IPR038969">
    <property type="entry name" value="FEN"/>
</dbReference>
<feature type="domain" description="5'-3' exonuclease" evidence="4">
    <location>
        <begin position="10"/>
        <end position="260"/>
    </location>
</feature>
<sequence>MSEPLEYPKPKIALIDCHNLGYMAAHTTGDMRYGKIPTGVTYGFLNQLFRFVKENGPHEFVFCWDSRHSLRREFYPDYKRRERKDDDGIDYDVVFWQFDELRTNVLPAMGWMGRGYLREGYEADDLIAWIANSNGRQKVIVSSDNDLYQLLSPVTHIYQPRKNRFYMESDFKNEYSIRPGQWPEVKAIAGCTSDNVKGIKGVGEKNAIKWIQGGLKQDSKAAQSIRDGQAVIERNRGLVTLPYGEGWGGFELSDHKLDRGRFYEVFRRYGFDQFIRRLGELMAAFGLR</sequence>
<dbReference type="Gene3D" id="1.10.150.20">
    <property type="entry name" value="5' to 3' exonuclease, C-terminal subdomain"/>
    <property type="match status" value="1"/>
</dbReference>
<evidence type="ECO:0000313" key="5">
    <source>
        <dbReference type="EMBL" id="QJA72802.1"/>
    </source>
</evidence>
<evidence type="ECO:0000256" key="2">
    <source>
        <dbReference type="ARBA" id="ARBA00022801"/>
    </source>
</evidence>
<proteinExistence type="predicted"/>
<dbReference type="InterPro" id="IPR008918">
    <property type="entry name" value="HhH2"/>
</dbReference>
<dbReference type="GO" id="GO:0017108">
    <property type="term" value="F:5'-flap endonuclease activity"/>
    <property type="evidence" value="ECO:0007669"/>
    <property type="project" value="InterPro"/>
</dbReference>
<dbReference type="AlphaFoldDB" id="A0A6M3JUH9"/>
<gene>
    <name evidence="5" type="ORF">MM415A02607_0008</name>
</gene>
<dbReference type="InterPro" id="IPR036279">
    <property type="entry name" value="5-3_exonuclease_C_sf"/>
</dbReference>
<dbReference type="SMART" id="SM00279">
    <property type="entry name" value="HhH2"/>
    <property type="match status" value="1"/>
</dbReference>
<keyword evidence="5" id="KW-0269">Exonuclease</keyword>
<dbReference type="CDD" id="cd09898">
    <property type="entry name" value="H3TH_53EXO"/>
    <property type="match status" value="1"/>
</dbReference>
<evidence type="ECO:0000259" key="4">
    <source>
        <dbReference type="SMART" id="SM00475"/>
    </source>
</evidence>
<dbReference type="EMBL" id="MT141979">
    <property type="protein sequence ID" value="QJA72802.1"/>
    <property type="molecule type" value="Genomic_DNA"/>
</dbReference>
<dbReference type="InterPro" id="IPR029060">
    <property type="entry name" value="PIN-like_dom_sf"/>
</dbReference>
<keyword evidence="1" id="KW-0540">Nuclease</keyword>
<dbReference type="GO" id="GO:0033567">
    <property type="term" value="P:DNA replication, Okazaki fragment processing"/>
    <property type="evidence" value="ECO:0007669"/>
    <property type="project" value="InterPro"/>
</dbReference>
<name>A0A6M3JUH9_9ZZZZ</name>
<evidence type="ECO:0000256" key="1">
    <source>
        <dbReference type="ARBA" id="ARBA00022722"/>
    </source>
</evidence>
<dbReference type="PANTHER" id="PTHR42646:SF2">
    <property type="entry name" value="5'-3' EXONUCLEASE FAMILY PROTEIN"/>
    <property type="match status" value="1"/>
</dbReference>
<dbReference type="Pfam" id="PF02739">
    <property type="entry name" value="5_3_exonuc_N"/>
    <property type="match status" value="1"/>
</dbReference>
<keyword evidence="3" id="KW-0238">DNA-binding</keyword>
<dbReference type="Gene3D" id="3.40.50.1010">
    <property type="entry name" value="5'-nuclease"/>
    <property type="match status" value="1"/>
</dbReference>
<dbReference type="GO" id="GO:0003677">
    <property type="term" value="F:DNA binding"/>
    <property type="evidence" value="ECO:0007669"/>
    <property type="project" value="UniProtKB-KW"/>
</dbReference>
<accession>A0A6M3JUH9</accession>
<dbReference type="GO" id="GO:0008409">
    <property type="term" value="F:5'-3' exonuclease activity"/>
    <property type="evidence" value="ECO:0007669"/>
    <property type="project" value="InterPro"/>
</dbReference>
<reference evidence="5" key="1">
    <citation type="submission" date="2020-03" db="EMBL/GenBank/DDBJ databases">
        <title>The deep terrestrial virosphere.</title>
        <authorList>
            <person name="Holmfeldt K."/>
            <person name="Nilsson E."/>
            <person name="Simone D."/>
            <person name="Lopez-Fernandez M."/>
            <person name="Wu X."/>
            <person name="de Brujin I."/>
            <person name="Lundin D."/>
            <person name="Andersson A."/>
            <person name="Bertilsson S."/>
            <person name="Dopson M."/>
        </authorList>
    </citation>
    <scope>NUCLEOTIDE SEQUENCE</scope>
    <source>
        <strain evidence="5">MM415A02607</strain>
    </source>
</reference>
<protein>
    <submittedName>
        <fullName evidence="5">Putative exonuclease</fullName>
    </submittedName>
</protein>
<dbReference type="CDD" id="cd09859">
    <property type="entry name" value="PIN_53EXO"/>
    <property type="match status" value="1"/>
</dbReference>
<evidence type="ECO:0000256" key="3">
    <source>
        <dbReference type="ARBA" id="ARBA00023125"/>
    </source>
</evidence>
<dbReference type="SUPFAM" id="SSF88723">
    <property type="entry name" value="PIN domain-like"/>
    <property type="match status" value="1"/>
</dbReference>
<organism evidence="5">
    <name type="scientific">viral metagenome</name>
    <dbReference type="NCBI Taxonomy" id="1070528"/>
    <lineage>
        <taxon>unclassified sequences</taxon>
        <taxon>metagenomes</taxon>
        <taxon>organismal metagenomes</taxon>
    </lineage>
</organism>